<dbReference type="Pfam" id="PF06037">
    <property type="entry name" value="DUF922"/>
    <property type="match status" value="1"/>
</dbReference>
<dbReference type="RefSeq" id="WP_163691090.1">
    <property type="nucleotide sequence ID" value="NZ_FXTW01000001.1"/>
</dbReference>
<name>A0A6P0U8Y8_9FLAO</name>
<dbReference type="Proteomes" id="UP000468443">
    <property type="component" value="Unassembled WGS sequence"/>
</dbReference>
<dbReference type="InterPro" id="IPR010321">
    <property type="entry name" value="DUF922"/>
</dbReference>
<gene>
    <name evidence="1" type="ORF">GWK09_00595</name>
</gene>
<organism evidence="1 2">
    <name type="scientific">Muriicola jejuensis</name>
    <dbReference type="NCBI Taxonomy" id="504488"/>
    <lineage>
        <taxon>Bacteria</taxon>
        <taxon>Pseudomonadati</taxon>
        <taxon>Bacteroidota</taxon>
        <taxon>Flavobacteriia</taxon>
        <taxon>Flavobacteriales</taxon>
        <taxon>Flavobacteriaceae</taxon>
        <taxon>Muriicola</taxon>
    </lineage>
</organism>
<keyword evidence="2" id="KW-1185">Reference proteome</keyword>
<dbReference type="EMBL" id="JAABOP010000001">
    <property type="protein sequence ID" value="NER09002.1"/>
    <property type="molecule type" value="Genomic_DNA"/>
</dbReference>
<sequence length="176" mass="20841">MGRLKITFLLFFTLTLLSFGQEDQGILWDPDYRLSWSDFKAIPPADSQVAATTASGIAYRFSALEEKGKMKVDCSVETFFYPESSWYRPERANANILSHEQLHFDISELFARRMRQKVAGFRFTSEVKAEMRAIYTETIEEMREFQKRYDQETNYSRAEEKQREWNRMIAQALERK</sequence>
<dbReference type="AlphaFoldDB" id="A0A6P0U8Y8"/>
<proteinExistence type="predicted"/>
<evidence type="ECO:0000313" key="2">
    <source>
        <dbReference type="Proteomes" id="UP000468443"/>
    </source>
</evidence>
<protein>
    <submittedName>
        <fullName evidence="1">DUF922 domain-containing protein</fullName>
    </submittedName>
</protein>
<accession>A0A6P0U8Y8</accession>
<evidence type="ECO:0000313" key="1">
    <source>
        <dbReference type="EMBL" id="NER09002.1"/>
    </source>
</evidence>
<reference evidence="1 2" key="1">
    <citation type="submission" date="2020-01" db="EMBL/GenBank/DDBJ databases">
        <title>Muriicola jejuensis KCTC 22299.</title>
        <authorList>
            <person name="Wang G."/>
        </authorList>
    </citation>
    <scope>NUCLEOTIDE SEQUENCE [LARGE SCALE GENOMIC DNA]</scope>
    <source>
        <strain evidence="1 2">KCTC 22299</strain>
    </source>
</reference>
<comment type="caution">
    <text evidence="1">The sequence shown here is derived from an EMBL/GenBank/DDBJ whole genome shotgun (WGS) entry which is preliminary data.</text>
</comment>